<dbReference type="Proteomes" id="UP000694866">
    <property type="component" value="Unplaced"/>
</dbReference>
<dbReference type="PANTHER" id="PTHR24119:SF0">
    <property type="entry name" value="ACYL-COA-BINDING DOMAIN-CONTAINING PROTEIN 6"/>
    <property type="match status" value="1"/>
</dbReference>
<dbReference type="Pfam" id="PF12796">
    <property type="entry name" value="Ank_2"/>
    <property type="match status" value="1"/>
</dbReference>
<dbReference type="InterPro" id="IPR014352">
    <property type="entry name" value="FERM/acyl-CoA-bd_prot_sf"/>
</dbReference>
<dbReference type="GeneID" id="105265109"/>
<dbReference type="InterPro" id="IPR036770">
    <property type="entry name" value="Ankyrin_rpt-contain_sf"/>
</dbReference>
<dbReference type="PANTHER" id="PTHR24119">
    <property type="entry name" value="ACYL-COA-BINDING DOMAIN-CONTAINING PROTEIN 6"/>
    <property type="match status" value="1"/>
</dbReference>
<organism evidence="7 8">
    <name type="scientific">Fopius arisanus</name>
    <dbReference type="NCBI Taxonomy" id="64838"/>
    <lineage>
        <taxon>Eukaryota</taxon>
        <taxon>Metazoa</taxon>
        <taxon>Ecdysozoa</taxon>
        <taxon>Arthropoda</taxon>
        <taxon>Hexapoda</taxon>
        <taxon>Insecta</taxon>
        <taxon>Pterygota</taxon>
        <taxon>Neoptera</taxon>
        <taxon>Endopterygota</taxon>
        <taxon>Hymenoptera</taxon>
        <taxon>Apocrita</taxon>
        <taxon>Ichneumonoidea</taxon>
        <taxon>Braconidae</taxon>
        <taxon>Opiinae</taxon>
        <taxon>Fopius</taxon>
    </lineage>
</organism>
<evidence type="ECO:0000256" key="2">
    <source>
        <dbReference type="ARBA" id="ARBA00022737"/>
    </source>
</evidence>
<evidence type="ECO:0000256" key="5">
    <source>
        <dbReference type="PROSITE-ProRule" id="PRU00023"/>
    </source>
</evidence>
<dbReference type="PROSITE" id="PS50297">
    <property type="entry name" value="ANK_REP_REGION"/>
    <property type="match status" value="2"/>
</dbReference>
<evidence type="ECO:0000313" key="8">
    <source>
        <dbReference type="RefSeq" id="XP_011300721.1"/>
    </source>
</evidence>
<dbReference type="AlphaFoldDB" id="A0A9R1TYH0"/>
<dbReference type="RefSeq" id="XP_011300721.1">
    <property type="nucleotide sequence ID" value="XM_011302419.1"/>
</dbReference>
<dbReference type="InterPro" id="IPR002110">
    <property type="entry name" value="Ankyrin_rpt"/>
</dbReference>
<keyword evidence="2" id="KW-0677">Repeat</keyword>
<name>A0A9R1TYH0_9HYME</name>
<dbReference type="Pfam" id="PF00887">
    <property type="entry name" value="ACBP"/>
    <property type="match status" value="1"/>
</dbReference>
<gene>
    <name evidence="8" type="primary">LOC105265109</name>
</gene>
<protein>
    <recommendedName>
        <fullName evidence="1">Acyl-CoA-binding domain-containing protein 6</fullName>
    </recommendedName>
</protein>
<dbReference type="GO" id="GO:0000062">
    <property type="term" value="F:fatty-acyl-CoA binding"/>
    <property type="evidence" value="ECO:0007669"/>
    <property type="project" value="InterPro"/>
</dbReference>
<feature type="repeat" description="ANK" evidence="5">
    <location>
        <begin position="187"/>
        <end position="212"/>
    </location>
</feature>
<dbReference type="PROSITE" id="PS51228">
    <property type="entry name" value="ACB_2"/>
    <property type="match status" value="1"/>
</dbReference>
<dbReference type="SUPFAM" id="SSF47027">
    <property type="entry name" value="Acyl-CoA binding protein"/>
    <property type="match status" value="1"/>
</dbReference>
<sequence length="235" mass="25911">MMAKKGSLSDLENRFSRAADHLQSLVASLDSGQLLGFYGLYKQATVGPCDTPKPSWYQAQAKQKWEAWRSLGSMGKAEAMEKYVSALKKLNDNWEDESKIGGRAWVAVSSMVNTDDTLNDGDKTLLDWVKEGNEDKVRETLMRNSSIVNSPDESNMLPIHWAADRGHMLTIKCLIERGADIDAQDNDGQTPLHYAASCGHADVVEYLLSIGAKSLKDHDGLTPKQVADERLAAVL</sequence>
<dbReference type="Gene3D" id="1.25.40.20">
    <property type="entry name" value="Ankyrin repeat-containing domain"/>
    <property type="match status" value="1"/>
</dbReference>
<keyword evidence="4" id="KW-0446">Lipid-binding</keyword>
<keyword evidence="3 5" id="KW-0040">ANK repeat</keyword>
<keyword evidence="7" id="KW-1185">Reference proteome</keyword>
<dbReference type="PRINTS" id="PR00689">
    <property type="entry name" value="ACOABINDINGP"/>
</dbReference>
<dbReference type="SMART" id="SM00248">
    <property type="entry name" value="ANK"/>
    <property type="match status" value="2"/>
</dbReference>
<dbReference type="OrthoDB" id="10254927at2759"/>
<dbReference type="InterPro" id="IPR000582">
    <property type="entry name" value="Acyl-CoA-binding_protein"/>
</dbReference>
<evidence type="ECO:0000256" key="3">
    <source>
        <dbReference type="ARBA" id="ARBA00023043"/>
    </source>
</evidence>
<dbReference type="PROSITE" id="PS50088">
    <property type="entry name" value="ANK_REPEAT"/>
    <property type="match status" value="2"/>
</dbReference>
<dbReference type="InterPro" id="IPR035984">
    <property type="entry name" value="Acyl-CoA-binding_sf"/>
</dbReference>
<dbReference type="SUPFAM" id="SSF48403">
    <property type="entry name" value="Ankyrin repeat"/>
    <property type="match status" value="1"/>
</dbReference>
<evidence type="ECO:0000256" key="1">
    <source>
        <dbReference type="ARBA" id="ARBA00018419"/>
    </source>
</evidence>
<proteinExistence type="predicted"/>
<dbReference type="Gene3D" id="1.20.80.10">
    <property type="match status" value="1"/>
</dbReference>
<evidence type="ECO:0000256" key="4">
    <source>
        <dbReference type="ARBA" id="ARBA00023121"/>
    </source>
</evidence>
<feature type="repeat" description="ANK" evidence="5">
    <location>
        <begin position="154"/>
        <end position="186"/>
    </location>
</feature>
<reference evidence="8" key="1">
    <citation type="submission" date="2025-08" db="UniProtKB">
        <authorList>
            <consortium name="RefSeq"/>
        </authorList>
    </citation>
    <scope>IDENTIFICATION</scope>
    <source>
        <strain evidence="8">USDA-PBARC FA_bdor</strain>
        <tissue evidence="8">Whole organism</tissue>
    </source>
</reference>
<evidence type="ECO:0000259" key="6">
    <source>
        <dbReference type="PROSITE" id="PS51228"/>
    </source>
</evidence>
<feature type="domain" description="ACB" evidence="6">
    <location>
        <begin position="11"/>
        <end position="96"/>
    </location>
</feature>
<accession>A0A9R1TYH0</accession>
<dbReference type="KEGG" id="fas:105265109"/>
<evidence type="ECO:0000313" key="7">
    <source>
        <dbReference type="Proteomes" id="UP000694866"/>
    </source>
</evidence>